<feature type="domain" description="Rhodanese" evidence="1">
    <location>
        <begin position="130"/>
        <end position="220"/>
    </location>
</feature>
<dbReference type="InterPro" id="IPR036873">
    <property type="entry name" value="Rhodanese-like_dom_sf"/>
</dbReference>
<accession>A0A0D6XA32</accession>
<evidence type="ECO:0000259" key="1">
    <source>
        <dbReference type="PROSITE" id="PS50206"/>
    </source>
</evidence>
<dbReference type="InterPro" id="IPR001763">
    <property type="entry name" value="Rhodanese-like_dom"/>
</dbReference>
<keyword evidence="2" id="KW-0808">Transferase</keyword>
<dbReference type="CDD" id="cd00158">
    <property type="entry name" value="RHOD"/>
    <property type="match status" value="2"/>
</dbReference>
<dbReference type="SUPFAM" id="SSF52821">
    <property type="entry name" value="Rhodanese/Cell cycle control phosphatase"/>
    <property type="match status" value="2"/>
</dbReference>
<name>A0A0D6XA32_THEFI</name>
<protein>
    <submittedName>
        <fullName evidence="2">Transferase</fullName>
    </submittedName>
</protein>
<feature type="domain" description="Rhodanese" evidence="1">
    <location>
        <begin position="18"/>
        <end position="106"/>
    </location>
</feature>
<dbReference type="STRING" id="276.THFILI_07155"/>
<dbReference type="GO" id="GO:0016740">
    <property type="term" value="F:transferase activity"/>
    <property type="evidence" value="ECO:0007669"/>
    <property type="project" value="UniProtKB-KW"/>
</dbReference>
<proteinExistence type="predicted"/>
<dbReference type="RefSeq" id="WP_038061345.1">
    <property type="nucleotide sequence ID" value="NZ_JPSL02000039.1"/>
</dbReference>
<keyword evidence="3" id="KW-1185">Reference proteome</keyword>
<dbReference type="Proteomes" id="UP000030364">
    <property type="component" value="Unassembled WGS sequence"/>
</dbReference>
<evidence type="ECO:0000313" key="3">
    <source>
        <dbReference type="Proteomes" id="UP000030364"/>
    </source>
</evidence>
<dbReference type="Gene3D" id="3.40.250.10">
    <property type="entry name" value="Rhodanese-like domain"/>
    <property type="match status" value="2"/>
</dbReference>
<dbReference type="AlphaFoldDB" id="A0A0D6XA32"/>
<dbReference type="PROSITE" id="PS50206">
    <property type="entry name" value="RHODANESE_3"/>
    <property type="match status" value="2"/>
</dbReference>
<sequence length="220" mass="24591">MPETQVKDLTPEEAHRLYEEGVPFVDVREVEEYAQARIPGARLLPLSEFMARYQELPKDTPVVLYCRTGNRSWQAAAWLAQRGYTQVLNLEGGIVRWYRSGLPVDTTPVEEVYAATPFKEVGPLEARALVEDGAFVVDVREPWEYQGGHVPKAVNIPLSTLPRRLSELPRDRTLLLVCNSGNRSAMAAEYLVAQGFDPEKVVNLEGGTYAWMSAGLEVEG</sequence>
<dbReference type="SMART" id="SM00450">
    <property type="entry name" value="RHOD"/>
    <property type="match status" value="2"/>
</dbReference>
<dbReference type="OrthoDB" id="9800872at2"/>
<dbReference type="Pfam" id="PF00581">
    <property type="entry name" value="Rhodanese"/>
    <property type="match status" value="2"/>
</dbReference>
<reference evidence="2 3" key="1">
    <citation type="journal article" date="2015" name="Genome Announc.">
        <title>Draft Genome Sequence of the Thermophile Thermus filiformis ATCC 43280, Producer of Carotenoid-(Di)glucoside-Branched Fatty Acid (Di)esters and Source of Hyperthermostable Enzymes of Biotechnological Interest.</title>
        <authorList>
            <person name="Mandelli F."/>
            <person name="Oliveira Ramires B."/>
            <person name="Couger M.B."/>
            <person name="Paixao D.A."/>
            <person name="Camilo C.M."/>
            <person name="Polikarpov I."/>
            <person name="Prade R."/>
            <person name="Riano-Pachon D.M."/>
            <person name="Squina F.M."/>
        </authorList>
    </citation>
    <scope>NUCLEOTIDE SEQUENCE [LARGE SCALE GENOMIC DNA]</scope>
    <source>
        <strain evidence="2 3">ATCC 43280</strain>
    </source>
</reference>
<dbReference type="PANTHER" id="PTHR43031">
    <property type="entry name" value="FAD-DEPENDENT OXIDOREDUCTASE"/>
    <property type="match status" value="1"/>
</dbReference>
<comment type="caution">
    <text evidence="2">The sequence shown here is derived from an EMBL/GenBank/DDBJ whole genome shotgun (WGS) entry which is preliminary data.</text>
</comment>
<organism evidence="2 3">
    <name type="scientific">Thermus filiformis</name>
    <dbReference type="NCBI Taxonomy" id="276"/>
    <lineage>
        <taxon>Bacteria</taxon>
        <taxon>Thermotogati</taxon>
        <taxon>Deinococcota</taxon>
        <taxon>Deinococci</taxon>
        <taxon>Thermales</taxon>
        <taxon>Thermaceae</taxon>
        <taxon>Thermus</taxon>
    </lineage>
</organism>
<gene>
    <name evidence="2" type="ORF">THFILI_07155</name>
</gene>
<dbReference type="PANTHER" id="PTHR43031:SF1">
    <property type="entry name" value="PYRIDINE NUCLEOTIDE-DISULPHIDE OXIDOREDUCTASE"/>
    <property type="match status" value="1"/>
</dbReference>
<dbReference type="EMBL" id="JPSL02000039">
    <property type="protein sequence ID" value="KIX84522.1"/>
    <property type="molecule type" value="Genomic_DNA"/>
</dbReference>
<dbReference type="InterPro" id="IPR050229">
    <property type="entry name" value="GlpE_sulfurtransferase"/>
</dbReference>
<evidence type="ECO:0000313" key="2">
    <source>
        <dbReference type="EMBL" id="KIX84522.1"/>
    </source>
</evidence>